<proteinExistence type="predicted"/>
<dbReference type="InterPro" id="IPR003331">
    <property type="entry name" value="UDP_GlcNAc_Epimerase_2_dom"/>
</dbReference>
<evidence type="ECO:0000259" key="1">
    <source>
        <dbReference type="Pfam" id="PF02350"/>
    </source>
</evidence>
<dbReference type="Gene3D" id="3.40.50.2000">
    <property type="entry name" value="Glycogen Phosphorylase B"/>
    <property type="match status" value="2"/>
</dbReference>
<feature type="domain" description="UDP-N-acetylglucosamine 2-epimerase" evidence="1">
    <location>
        <begin position="27"/>
        <end position="345"/>
    </location>
</feature>
<dbReference type="GeneID" id="301844434"/>
<dbReference type="NCBIfam" id="TIGR03568">
    <property type="entry name" value="NeuC_NnaA"/>
    <property type="match status" value="1"/>
</dbReference>
<dbReference type="PANTHER" id="PTHR43174:SF3">
    <property type="entry name" value="UDP-N-ACETYLGLUCOSAMINE 2-EPIMERASE"/>
    <property type="match status" value="1"/>
</dbReference>
<dbReference type="InterPro" id="IPR020004">
    <property type="entry name" value="UDP-GlcNAc_Epase"/>
</dbReference>
<dbReference type="AlphaFoldDB" id="A0A3N2GXU9"/>
<dbReference type="InterPro" id="IPR029767">
    <property type="entry name" value="WecB-like"/>
</dbReference>
<name>A0A3N2GXU9_9PSEU</name>
<reference evidence="2 3" key="1">
    <citation type="submission" date="2018-11" db="EMBL/GenBank/DDBJ databases">
        <title>Sequencing the genomes of 1000 actinobacteria strains.</title>
        <authorList>
            <person name="Klenk H.-P."/>
        </authorList>
    </citation>
    <scope>NUCLEOTIDE SEQUENCE [LARGE SCALE GENOMIC DNA]</scope>
    <source>
        <strain evidence="2 3">DSM 44348</strain>
    </source>
</reference>
<gene>
    <name evidence="2" type="ORF">EDD35_3054</name>
</gene>
<dbReference type="SUPFAM" id="SSF53756">
    <property type="entry name" value="UDP-Glycosyltransferase/glycogen phosphorylase"/>
    <property type="match status" value="1"/>
</dbReference>
<sequence length="392" mass="41788">MTQLRKVCAFTGSRADYSPMIPILECLDTDPEIDLVLLVSGGHLVPDQGKTVDEVREDGFTIADEIDVVLSGDHPAAMAKSLGLGVIGMSDALRRIRPDVLLVSGDRYEALAVAVAALPQDIVIAHFGGGQLTYGVVDERIRHALTKIAHLHFVLSATDKGRLVRMGEDPAHVHVVGGALLRGHVTGRTLGRAELAQQLGISLGPPVFTITYHPVTSDQLESAKGLAAMLDALDSHPDATLVFTAPNVDRGGQQILLQIRDYVWRNGKRALLVPSLGWRRYQSLLACSAVVIGNSSSGLVDAPAAGVPSVNIGSRQEGRDRAASVLDCPPERAAIAAAITKARAVQRKAPPEPGRPADNDLSRLVAAPVKSADFPDFQKKRFYENDLGGVDK</sequence>
<protein>
    <submittedName>
        <fullName evidence="2">UDP-N-acetylglucosamine 2-epimerase (Non-hydrolysing)/GDP/UDP-N,N'-diacetylbacillosamine 2-epimerase (Hydrolysing)</fullName>
    </submittedName>
</protein>
<organism evidence="2 3">
    <name type="scientific">Amycolatopsis thermoflava</name>
    <dbReference type="NCBI Taxonomy" id="84480"/>
    <lineage>
        <taxon>Bacteria</taxon>
        <taxon>Bacillati</taxon>
        <taxon>Actinomycetota</taxon>
        <taxon>Actinomycetes</taxon>
        <taxon>Pseudonocardiales</taxon>
        <taxon>Pseudonocardiaceae</taxon>
        <taxon>Amycolatopsis</taxon>
        <taxon>Amycolatopsis methanolica group</taxon>
    </lineage>
</organism>
<comment type="caution">
    <text evidence="2">The sequence shown here is derived from an EMBL/GenBank/DDBJ whole genome shotgun (WGS) entry which is preliminary data.</text>
</comment>
<dbReference type="EMBL" id="RKHY01000001">
    <property type="protein sequence ID" value="ROS40715.1"/>
    <property type="molecule type" value="Genomic_DNA"/>
</dbReference>
<dbReference type="GO" id="GO:0004553">
    <property type="term" value="F:hydrolase activity, hydrolyzing O-glycosyl compounds"/>
    <property type="evidence" value="ECO:0007669"/>
    <property type="project" value="InterPro"/>
</dbReference>
<evidence type="ECO:0000313" key="3">
    <source>
        <dbReference type="Proteomes" id="UP000274843"/>
    </source>
</evidence>
<dbReference type="RefSeq" id="WP_051362831.1">
    <property type="nucleotide sequence ID" value="NZ_RKHY01000001.1"/>
</dbReference>
<keyword evidence="3" id="KW-1185">Reference proteome</keyword>
<dbReference type="GO" id="GO:0006047">
    <property type="term" value="P:UDP-N-acetylglucosamine metabolic process"/>
    <property type="evidence" value="ECO:0007669"/>
    <property type="project" value="InterPro"/>
</dbReference>
<dbReference type="Proteomes" id="UP000274843">
    <property type="component" value="Unassembled WGS sequence"/>
</dbReference>
<evidence type="ECO:0000313" key="2">
    <source>
        <dbReference type="EMBL" id="ROS40715.1"/>
    </source>
</evidence>
<dbReference type="PANTHER" id="PTHR43174">
    <property type="entry name" value="UDP-N-ACETYLGLUCOSAMINE 2-EPIMERASE"/>
    <property type="match status" value="1"/>
</dbReference>
<dbReference type="Pfam" id="PF02350">
    <property type="entry name" value="Epimerase_2"/>
    <property type="match status" value="1"/>
</dbReference>
<accession>A0A3N2GXU9</accession>